<name>A0A4Z1IAX5_9HELO</name>
<sequence length="60" mass="6760">MTHLDLLFIGAGGEDKRGLRYRGTELAGWNETRGLRDANHEYGNRDADECARDMRDIGGH</sequence>
<dbReference type="EMBL" id="PQXJ01000231">
    <property type="protein sequence ID" value="TGO56060.1"/>
    <property type="molecule type" value="Genomic_DNA"/>
</dbReference>
<protein>
    <submittedName>
        <fullName evidence="1">Uncharacterized protein</fullName>
    </submittedName>
</protein>
<dbReference type="AlphaFoldDB" id="A0A4Z1IAX5"/>
<keyword evidence="2" id="KW-1185">Reference proteome</keyword>
<gene>
    <name evidence="1" type="ORF">BOTNAR_0231g00060</name>
</gene>
<proteinExistence type="predicted"/>
<evidence type="ECO:0000313" key="2">
    <source>
        <dbReference type="Proteomes" id="UP000297452"/>
    </source>
</evidence>
<accession>A0A4Z1IAX5</accession>
<dbReference type="Proteomes" id="UP000297452">
    <property type="component" value="Unassembled WGS sequence"/>
</dbReference>
<organism evidence="1 2">
    <name type="scientific">Botryotinia narcissicola</name>
    <dbReference type="NCBI Taxonomy" id="278944"/>
    <lineage>
        <taxon>Eukaryota</taxon>
        <taxon>Fungi</taxon>
        <taxon>Dikarya</taxon>
        <taxon>Ascomycota</taxon>
        <taxon>Pezizomycotina</taxon>
        <taxon>Leotiomycetes</taxon>
        <taxon>Helotiales</taxon>
        <taxon>Sclerotiniaceae</taxon>
        <taxon>Botryotinia</taxon>
    </lineage>
</organism>
<comment type="caution">
    <text evidence="1">The sequence shown here is derived from an EMBL/GenBank/DDBJ whole genome shotgun (WGS) entry which is preliminary data.</text>
</comment>
<evidence type="ECO:0000313" key="1">
    <source>
        <dbReference type="EMBL" id="TGO56060.1"/>
    </source>
</evidence>
<reference evidence="1 2" key="1">
    <citation type="submission" date="2017-12" db="EMBL/GenBank/DDBJ databases">
        <title>Comparative genomics of Botrytis spp.</title>
        <authorList>
            <person name="Valero-Jimenez C.A."/>
            <person name="Tapia P."/>
            <person name="Veloso J."/>
            <person name="Silva-Moreno E."/>
            <person name="Staats M."/>
            <person name="Valdes J.H."/>
            <person name="Van Kan J.A.L."/>
        </authorList>
    </citation>
    <scope>NUCLEOTIDE SEQUENCE [LARGE SCALE GENOMIC DNA]</scope>
    <source>
        <strain evidence="1 2">MUCL2120</strain>
    </source>
</reference>